<dbReference type="SMART" id="SM00587">
    <property type="entry name" value="CHK"/>
    <property type="match status" value="1"/>
</dbReference>
<proteinExistence type="predicted"/>
<dbReference type="Gene3D" id="3.90.1200.10">
    <property type="match status" value="1"/>
</dbReference>
<dbReference type="Pfam" id="PF02958">
    <property type="entry name" value="EcKL"/>
    <property type="match status" value="1"/>
</dbReference>
<dbReference type="EMBL" id="AP022570">
    <property type="protein sequence ID" value="BBX51323.1"/>
    <property type="molecule type" value="Genomic_DNA"/>
</dbReference>
<name>A0A6N4VB27_9MYCO</name>
<dbReference type="GO" id="GO:0016740">
    <property type="term" value="F:transferase activity"/>
    <property type="evidence" value="ECO:0007669"/>
    <property type="project" value="UniProtKB-KW"/>
</dbReference>
<sequence length="348" mass="38118">MPRGIDDLTPEWLTEVLRADPGLDAPAVESVRAERIAQESGFSSLLYRLHLTGRGVPASVIAKLPADSAARGAMELLGGYRRELAFYRDVAGHAPVGTAHVYTARQADDSSDFVLLLEDLRDWDNADHLAGLSIEQADLVIANLAALQAWSIEPANGTVLEQFPSVSTHAVRELLIPAFGPGWQVYRDKSGATVPRPVARFAQRFDELAPQALAALTEHSVLLHGDIRADNMFFDGARLKVVDFQFASVGCGAADIAYLVSQGLPTVVRRGHDESLVRGYLDRLNLDSYAFDAAWRHYRFAAAYLMVLPVVTLVGWQDLPERSRSLCLELIARAIATIDDIDALEVFE</sequence>
<dbReference type="AlphaFoldDB" id="A0A6N4VB27"/>
<dbReference type="InterPro" id="IPR052961">
    <property type="entry name" value="Oxido-Kinase-like_Enzymes"/>
</dbReference>
<dbReference type="PANTHER" id="PTHR23020">
    <property type="entry name" value="UNCHARACTERIZED NUCLEAR HORMONE RECEPTOR-RELATED"/>
    <property type="match status" value="1"/>
</dbReference>
<dbReference type="InterPro" id="IPR015897">
    <property type="entry name" value="CHK_kinase-like"/>
</dbReference>
<accession>A0A6N4VB27</accession>
<keyword evidence="2" id="KW-0808">Transferase</keyword>
<dbReference type="InterPro" id="IPR004119">
    <property type="entry name" value="EcKL"/>
</dbReference>
<organism evidence="2 3">
    <name type="scientific">Mycolicibacterium poriferae</name>
    <dbReference type="NCBI Taxonomy" id="39694"/>
    <lineage>
        <taxon>Bacteria</taxon>
        <taxon>Bacillati</taxon>
        <taxon>Actinomycetota</taxon>
        <taxon>Actinomycetes</taxon>
        <taxon>Mycobacteriales</taxon>
        <taxon>Mycobacteriaceae</taxon>
        <taxon>Mycolicibacterium</taxon>
    </lineage>
</organism>
<protein>
    <submittedName>
        <fullName evidence="2">Aminoglycoside phosphotransferase</fullName>
    </submittedName>
</protein>
<reference evidence="2 3" key="1">
    <citation type="journal article" date="2019" name="Emerg. Microbes Infect.">
        <title>Comprehensive subspecies identification of 175 nontuberculous mycobacteria species based on 7547 genomic profiles.</title>
        <authorList>
            <person name="Matsumoto Y."/>
            <person name="Kinjo T."/>
            <person name="Motooka D."/>
            <person name="Nabeya D."/>
            <person name="Jung N."/>
            <person name="Uechi K."/>
            <person name="Horii T."/>
            <person name="Iida T."/>
            <person name="Fujita J."/>
            <person name="Nakamura S."/>
        </authorList>
    </citation>
    <scope>NUCLEOTIDE SEQUENCE [LARGE SCALE GENOMIC DNA]</scope>
    <source>
        <strain evidence="2 3">JCM 12603</strain>
    </source>
</reference>
<evidence type="ECO:0000259" key="1">
    <source>
        <dbReference type="SMART" id="SM00587"/>
    </source>
</evidence>
<dbReference type="SUPFAM" id="SSF56112">
    <property type="entry name" value="Protein kinase-like (PK-like)"/>
    <property type="match status" value="1"/>
</dbReference>
<feature type="domain" description="CHK kinase-like" evidence="1">
    <location>
        <begin position="115"/>
        <end position="288"/>
    </location>
</feature>
<dbReference type="KEGG" id="mpof:MPOR_23490"/>
<dbReference type="Proteomes" id="UP000466785">
    <property type="component" value="Chromosome"/>
</dbReference>
<dbReference type="PANTHER" id="PTHR23020:SF41">
    <property type="entry name" value="AMINOGLYCOSIDE PHOSPHOTRANSFERASE DOMAIN-CONTAINING PROTEIN"/>
    <property type="match status" value="1"/>
</dbReference>
<keyword evidence="3" id="KW-1185">Reference proteome</keyword>
<evidence type="ECO:0000313" key="3">
    <source>
        <dbReference type="Proteomes" id="UP000466785"/>
    </source>
</evidence>
<evidence type="ECO:0000313" key="2">
    <source>
        <dbReference type="EMBL" id="BBX51323.1"/>
    </source>
</evidence>
<gene>
    <name evidence="2" type="ORF">MPOR_23490</name>
</gene>
<dbReference type="InterPro" id="IPR011009">
    <property type="entry name" value="Kinase-like_dom_sf"/>
</dbReference>